<dbReference type="CDD" id="cd00090">
    <property type="entry name" value="HTH_ARSR"/>
    <property type="match status" value="1"/>
</dbReference>
<keyword evidence="3" id="KW-0804">Transcription</keyword>
<reference evidence="5 6" key="1">
    <citation type="submission" date="2019-04" db="EMBL/GenBank/DDBJ databases">
        <authorList>
            <person name="Van Vliet M D."/>
        </authorList>
    </citation>
    <scope>NUCLEOTIDE SEQUENCE [LARGE SCALE GENOMIC DNA]</scope>
    <source>
        <strain evidence="5 6">F1</strain>
    </source>
</reference>
<dbReference type="RefSeq" id="WP_136082738.1">
    <property type="nucleotide sequence ID" value="NZ_CAAHFG010000004.1"/>
</dbReference>
<dbReference type="PROSITE" id="PS50987">
    <property type="entry name" value="HTH_ARSR_2"/>
    <property type="match status" value="1"/>
</dbReference>
<evidence type="ECO:0000313" key="5">
    <source>
        <dbReference type="EMBL" id="VGO17251.1"/>
    </source>
</evidence>
<dbReference type="InterPro" id="IPR051011">
    <property type="entry name" value="Metal_resp_trans_reg"/>
</dbReference>
<keyword evidence="2" id="KW-0238">DNA-binding</keyword>
<feature type="domain" description="HTH arsR-type" evidence="4">
    <location>
        <begin position="1"/>
        <end position="95"/>
    </location>
</feature>
<keyword evidence="1" id="KW-0805">Transcription regulation</keyword>
<dbReference type="SMART" id="SM00418">
    <property type="entry name" value="HTH_ARSR"/>
    <property type="match status" value="1"/>
</dbReference>
<dbReference type="PANTHER" id="PTHR43132">
    <property type="entry name" value="ARSENICAL RESISTANCE OPERON REPRESSOR ARSR-RELATED"/>
    <property type="match status" value="1"/>
</dbReference>
<dbReference type="InterPro" id="IPR036390">
    <property type="entry name" value="WH_DNA-bd_sf"/>
</dbReference>
<dbReference type="PANTHER" id="PTHR43132:SF2">
    <property type="entry name" value="ARSENICAL RESISTANCE OPERON REPRESSOR ARSR-RELATED"/>
    <property type="match status" value="1"/>
</dbReference>
<dbReference type="AlphaFoldDB" id="A0A6C2UCU8"/>
<dbReference type="InterPro" id="IPR001845">
    <property type="entry name" value="HTH_ArsR_DNA-bd_dom"/>
</dbReference>
<dbReference type="Pfam" id="PF01022">
    <property type="entry name" value="HTH_5"/>
    <property type="match status" value="1"/>
</dbReference>
<evidence type="ECO:0000313" key="6">
    <source>
        <dbReference type="Proteomes" id="UP000366872"/>
    </source>
</evidence>
<accession>A0A6C2UCU8</accession>
<evidence type="ECO:0000259" key="4">
    <source>
        <dbReference type="PROSITE" id="PS50987"/>
    </source>
</evidence>
<dbReference type="NCBIfam" id="NF033788">
    <property type="entry name" value="HTH_metalloreg"/>
    <property type="match status" value="1"/>
</dbReference>
<dbReference type="EMBL" id="CAAHFG010000004">
    <property type="protein sequence ID" value="VGO17251.1"/>
    <property type="molecule type" value="Genomic_DNA"/>
</dbReference>
<dbReference type="PRINTS" id="PR00778">
    <property type="entry name" value="HTHARSR"/>
</dbReference>
<name>A0A6C2UCU8_PONDE</name>
<dbReference type="InterPro" id="IPR011991">
    <property type="entry name" value="ArsR-like_HTH"/>
</dbReference>
<evidence type="ECO:0000256" key="2">
    <source>
        <dbReference type="ARBA" id="ARBA00023125"/>
    </source>
</evidence>
<proteinExistence type="predicted"/>
<dbReference type="Proteomes" id="UP000366872">
    <property type="component" value="Unassembled WGS sequence"/>
</dbReference>
<dbReference type="SUPFAM" id="SSF46785">
    <property type="entry name" value="Winged helix' DNA-binding domain"/>
    <property type="match status" value="2"/>
</dbReference>
<organism evidence="5 6">
    <name type="scientific">Pontiella desulfatans</name>
    <dbReference type="NCBI Taxonomy" id="2750659"/>
    <lineage>
        <taxon>Bacteria</taxon>
        <taxon>Pseudomonadati</taxon>
        <taxon>Kiritimatiellota</taxon>
        <taxon>Kiritimatiellia</taxon>
        <taxon>Kiritimatiellales</taxon>
        <taxon>Pontiellaceae</taxon>
        <taxon>Pontiella</taxon>
    </lineage>
</organism>
<evidence type="ECO:0000256" key="3">
    <source>
        <dbReference type="ARBA" id="ARBA00023163"/>
    </source>
</evidence>
<dbReference type="GO" id="GO:0003677">
    <property type="term" value="F:DNA binding"/>
    <property type="evidence" value="ECO:0007669"/>
    <property type="project" value="UniProtKB-KW"/>
</dbReference>
<sequence>MAELHPTLWRTCRVIASETRLRLLWLLFRFGEVSVGELAALVSLSQPNASIQLRALQSRGLICSCRDGRFVRYFAEANLAVEHASDLLEGLRCCHADGISFAAIIKDSTAFTHSRRIDIVRALALENGGMPFARLSVVAQVPPASLLRHLNKLVDRRCAKIRGETVLPGEPKSDFGRLLLHIACDGVSL</sequence>
<evidence type="ECO:0000256" key="1">
    <source>
        <dbReference type="ARBA" id="ARBA00023015"/>
    </source>
</evidence>
<protein>
    <recommendedName>
        <fullName evidence="4">HTH arsR-type domain-containing protein</fullName>
    </recommendedName>
</protein>
<dbReference type="InterPro" id="IPR036388">
    <property type="entry name" value="WH-like_DNA-bd_sf"/>
</dbReference>
<dbReference type="Gene3D" id="1.10.10.10">
    <property type="entry name" value="Winged helix-like DNA-binding domain superfamily/Winged helix DNA-binding domain"/>
    <property type="match status" value="1"/>
</dbReference>
<keyword evidence="6" id="KW-1185">Reference proteome</keyword>
<dbReference type="GO" id="GO:0003700">
    <property type="term" value="F:DNA-binding transcription factor activity"/>
    <property type="evidence" value="ECO:0007669"/>
    <property type="project" value="InterPro"/>
</dbReference>
<gene>
    <name evidence="5" type="ORF">PDESU_05847</name>
</gene>